<feature type="transmembrane region" description="Helical" evidence="9">
    <location>
        <begin position="146"/>
        <end position="171"/>
    </location>
</feature>
<dbReference type="Proteomes" id="UP000008850">
    <property type="component" value="Chromosome"/>
</dbReference>
<sequence>MADQTARIEYPASGAIDRIDAANLVVSQRIAFAGVLGVLAIAALIVADVLLRVLFRAPVVGLNEYIEMFFAVAIAATFPSAVANRGHLKIDLLGALGPRTKLWLSAFGSFLLSMLFVIVAWQVGLQASEAVAQQYTTTIHNLPVGIFYWIIAALVAISAINQIVVFVVDVFRADWSAGERMSAATPLALCAAIIFSLALWLGFESAAATVTNWAWSNPGWFSAIVFGALWVMLLAFVPVAAVTGLLAVAASSVLIGNDPALSVIGSELTGFLTTSEVSVLPLFLIMGILAAAAGISDDVFRIAQALLGHMRGGLAMAAIGGCAGFGAVTGSSVATVATIGSASLPEMRKRGYSERLSTGSIAAGGTLGALIPPSGALVFYAFLTEQSIGQLFMAAMIPAALAVLLYLATIAIWVKISPASAPRKGAFSLREFLSSLRRGVSVIGLFVVVMGGIYSGIFTVNEAAAVGAILAFIIAWSRGSLRGAAFWTVMGRAASMTAMIYALVIGGLTLSFFVSTTGLPNMLTDFVASLNLAPLMTIALLMLVYIALGAIMESFAIMIITVPIVAGLITGLGYDLIWWGVVMLVVLEIGQISPPFGMNVFVLQSISGKHTRLGTIYKGVMPFLAADFVKLAILILFPVLSLWLPSTMF</sequence>
<dbReference type="Pfam" id="PF06808">
    <property type="entry name" value="DctM"/>
    <property type="match status" value="1"/>
</dbReference>
<evidence type="ECO:0000259" key="10">
    <source>
        <dbReference type="Pfam" id="PF04290"/>
    </source>
</evidence>
<accession>G4R7C5</accession>
<feature type="transmembrane region" description="Helical" evidence="9">
    <location>
        <begin position="578"/>
        <end position="602"/>
    </location>
</feature>
<feature type="domain" description="Tripartite ATP-independent periplasmic transporters DctQ component" evidence="10">
    <location>
        <begin position="41"/>
        <end position="168"/>
    </location>
</feature>
<evidence type="ECO:0000256" key="3">
    <source>
        <dbReference type="ARBA" id="ARBA00022475"/>
    </source>
</evidence>
<dbReference type="AlphaFoldDB" id="G4R7C5"/>
<feature type="transmembrane region" description="Helical" evidence="9">
    <location>
        <begin position="223"/>
        <end position="256"/>
    </location>
</feature>
<keyword evidence="6 9" id="KW-1133">Transmembrane helix</keyword>
<feature type="transmembrane region" description="Helical" evidence="9">
    <location>
        <begin position="315"/>
        <end position="340"/>
    </location>
</feature>
<evidence type="ECO:0000256" key="1">
    <source>
        <dbReference type="ARBA" id="ARBA00004429"/>
    </source>
</evidence>
<keyword evidence="4 8" id="KW-0997">Cell inner membrane</keyword>
<feature type="transmembrane region" description="Helical" evidence="9">
    <location>
        <begin position="555"/>
        <end position="572"/>
    </location>
</feature>
<name>G4R7C5_PELHB</name>
<dbReference type="InterPro" id="IPR055348">
    <property type="entry name" value="DctQ"/>
</dbReference>
<dbReference type="InterPro" id="IPR010656">
    <property type="entry name" value="DctM"/>
</dbReference>
<dbReference type="HOGENOM" id="CLU_019824_2_1_5"/>
<dbReference type="GO" id="GO:0022857">
    <property type="term" value="F:transmembrane transporter activity"/>
    <property type="evidence" value="ECO:0007669"/>
    <property type="project" value="UniProtKB-UniRule"/>
</dbReference>
<evidence type="ECO:0000256" key="6">
    <source>
        <dbReference type="ARBA" id="ARBA00022989"/>
    </source>
</evidence>
<gene>
    <name evidence="12" type="ordered locus">KKY_1233</name>
</gene>
<feature type="transmembrane region" description="Helical" evidence="9">
    <location>
        <begin position="30"/>
        <end position="53"/>
    </location>
</feature>
<feature type="transmembrane region" description="Helical" evidence="9">
    <location>
        <begin position="183"/>
        <end position="203"/>
    </location>
</feature>
<dbReference type="eggNOG" id="COG4665">
    <property type="taxonomic scope" value="Bacteria"/>
</dbReference>
<dbReference type="STRING" id="1082931.KKY_1233"/>
<protein>
    <submittedName>
        <fullName evidence="12">TRAP-type C4-dicarboxylate transport system, large permease component</fullName>
    </submittedName>
</protein>
<dbReference type="NCBIfam" id="TIGR00786">
    <property type="entry name" value="dctM"/>
    <property type="match status" value="1"/>
</dbReference>
<organism evidence="12 13">
    <name type="scientific">Pelagibacterium halotolerans (strain DSM 22347 / JCM 15775 / CGMCC 1.7692 / B2)</name>
    <dbReference type="NCBI Taxonomy" id="1082931"/>
    <lineage>
        <taxon>Bacteria</taxon>
        <taxon>Pseudomonadati</taxon>
        <taxon>Pseudomonadota</taxon>
        <taxon>Alphaproteobacteria</taxon>
        <taxon>Hyphomicrobiales</taxon>
        <taxon>Devosiaceae</taxon>
        <taxon>Pelagibacterium</taxon>
    </lineage>
</organism>
<feature type="transmembrane region" description="Helical" evidence="9">
    <location>
        <begin position="277"/>
        <end position="295"/>
    </location>
</feature>
<feature type="transmembrane region" description="Helical" evidence="9">
    <location>
        <begin position="388"/>
        <end position="414"/>
    </location>
</feature>
<evidence type="ECO:0000256" key="4">
    <source>
        <dbReference type="ARBA" id="ARBA00022519"/>
    </source>
</evidence>
<feature type="transmembrane region" description="Helical" evidence="9">
    <location>
        <begin position="435"/>
        <end position="457"/>
    </location>
</feature>
<reference evidence="12 13" key="1">
    <citation type="journal article" date="2012" name="J. Bacteriol.">
        <title>Complete genome sequence of Pelagibacterium halotolerans B2T.</title>
        <authorList>
            <person name="Huo Y.Y."/>
            <person name="Cheng H."/>
            <person name="Han X.F."/>
            <person name="Jiang X.W."/>
            <person name="Sun C."/>
            <person name="Zhang X.Q."/>
            <person name="Zhu X.F."/>
            <person name="Liu Y.F."/>
            <person name="Li P.F."/>
            <person name="Ni P.X."/>
            <person name="Wu M."/>
        </authorList>
    </citation>
    <scope>NUCLEOTIDE SEQUENCE [LARGE SCALE GENOMIC DNA]</scope>
    <source>
        <strain evidence="13">DSM 22347 / JCM 15775 / CGMCC 1.7692 / B2</strain>
    </source>
</reference>
<comment type="subcellular location">
    <subcellularLocation>
        <location evidence="1 8">Cell inner membrane</location>
        <topology evidence="1 8">Multi-pass membrane protein</topology>
    </subcellularLocation>
</comment>
<comment type="function">
    <text evidence="8">Part of the tripartite ATP-independent periplasmic (TRAP) transport system.</text>
</comment>
<keyword evidence="2 8" id="KW-0813">Transport</keyword>
<evidence type="ECO:0000256" key="5">
    <source>
        <dbReference type="ARBA" id="ARBA00022692"/>
    </source>
</evidence>
<feature type="transmembrane region" description="Helical" evidence="9">
    <location>
        <begin position="463"/>
        <end position="481"/>
    </location>
</feature>
<evidence type="ECO:0000256" key="7">
    <source>
        <dbReference type="ARBA" id="ARBA00023136"/>
    </source>
</evidence>
<dbReference type="RefSeq" id="WP_014130410.1">
    <property type="nucleotide sequence ID" value="NC_016078.1"/>
</dbReference>
<evidence type="ECO:0000256" key="9">
    <source>
        <dbReference type="SAM" id="Phobius"/>
    </source>
</evidence>
<keyword evidence="5 9" id="KW-0812">Transmembrane</keyword>
<dbReference type="eggNOG" id="COG1593">
    <property type="taxonomic scope" value="Bacteria"/>
</dbReference>
<feature type="transmembrane region" description="Helical" evidence="9">
    <location>
        <begin position="361"/>
        <end position="382"/>
    </location>
</feature>
<keyword evidence="3" id="KW-1003">Cell membrane</keyword>
<dbReference type="Pfam" id="PF04290">
    <property type="entry name" value="DctQ"/>
    <property type="match status" value="1"/>
</dbReference>
<proteinExistence type="predicted"/>
<keyword evidence="13" id="KW-1185">Reference proteome</keyword>
<dbReference type="EMBL" id="CP003075">
    <property type="protein sequence ID" value="AEQ51261.1"/>
    <property type="molecule type" value="Genomic_DNA"/>
</dbReference>
<evidence type="ECO:0000256" key="8">
    <source>
        <dbReference type="RuleBase" id="RU369079"/>
    </source>
</evidence>
<feature type="transmembrane region" description="Helical" evidence="9">
    <location>
        <begin position="526"/>
        <end position="548"/>
    </location>
</feature>
<dbReference type="KEGG" id="phl:KKY_1233"/>
<keyword evidence="7 9" id="KW-0472">Membrane</keyword>
<feature type="transmembrane region" description="Helical" evidence="9">
    <location>
        <begin position="65"/>
        <end position="82"/>
    </location>
</feature>
<dbReference type="PANTHER" id="PTHR33362:SF5">
    <property type="entry name" value="C4-DICARBOXYLATE TRAP TRANSPORTER LARGE PERMEASE PROTEIN DCTM"/>
    <property type="match status" value="1"/>
</dbReference>
<dbReference type="PATRIC" id="fig|1082931.4.peg.1216"/>
<feature type="domain" description="TRAP C4-dicarboxylate transport system permease DctM subunit" evidence="11">
    <location>
        <begin position="226"/>
        <end position="639"/>
    </location>
</feature>
<feature type="transmembrane region" description="Helical" evidence="9">
    <location>
        <begin position="493"/>
        <end position="514"/>
    </location>
</feature>
<evidence type="ECO:0000259" key="11">
    <source>
        <dbReference type="Pfam" id="PF06808"/>
    </source>
</evidence>
<dbReference type="GO" id="GO:0005886">
    <property type="term" value="C:plasma membrane"/>
    <property type="evidence" value="ECO:0007669"/>
    <property type="project" value="UniProtKB-SubCell"/>
</dbReference>
<feature type="transmembrane region" description="Helical" evidence="9">
    <location>
        <begin position="102"/>
        <end position="123"/>
    </location>
</feature>
<evidence type="ECO:0000256" key="2">
    <source>
        <dbReference type="ARBA" id="ARBA00022448"/>
    </source>
</evidence>
<dbReference type="PANTHER" id="PTHR33362">
    <property type="entry name" value="SIALIC ACID TRAP TRANSPORTER PERMEASE PROTEIN SIAT-RELATED"/>
    <property type="match status" value="1"/>
</dbReference>
<evidence type="ECO:0000313" key="12">
    <source>
        <dbReference type="EMBL" id="AEQ51261.1"/>
    </source>
</evidence>
<dbReference type="InterPro" id="IPR004681">
    <property type="entry name" value="TRAP_DctM"/>
</dbReference>
<evidence type="ECO:0000313" key="13">
    <source>
        <dbReference type="Proteomes" id="UP000008850"/>
    </source>
</evidence>
<feature type="transmembrane region" description="Helical" evidence="9">
    <location>
        <begin position="623"/>
        <end position="644"/>
    </location>
</feature>